<evidence type="ECO:0000256" key="5">
    <source>
        <dbReference type="ARBA" id="ARBA00022694"/>
    </source>
</evidence>
<keyword evidence="3" id="KW-0963">Cytoplasm</keyword>
<dbReference type="EMBL" id="SNRY01002517">
    <property type="protein sequence ID" value="KAA6324711.1"/>
    <property type="molecule type" value="Genomic_DNA"/>
</dbReference>
<dbReference type="InterPro" id="IPR058240">
    <property type="entry name" value="rSAM_sf"/>
</dbReference>
<evidence type="ECO:0000259" key="10">
    <source>
        <dbReference type="PROSITE" id="PS51918"/>
    </source>
</evidence>
<dbReference type="SFLD" id="SFLDG01061">
    <property type="entry name" value="methylthiotransferase"/>
    <property type="match status" value="1"/>
</dbReference>
<dbReference type="InterPro" id="IPR006467">
    <property type="entry name" value="MiaB-like_bact"/>
</dbReference>
<evidence type="ECO:0000256" key="7">
    <source>
        <dbReference type="ARBA" id="ARBA00023004"/>
    </source>
</evidence>
<dbReference type="SFLD" id="SFLDS00029">
    <property type="entry name" value="Radical_SAM"/>
    <property type="match status" value="1"/>
</dbReference>
<keyword evidence="11" id="KW-0808">Transferase</keyword>
<comment type="cofactor">
    <cofactor evidence="1">
        <name>[4Fe-4S] cluster</name>
        <dbReference type="ChEBI" id="CHEBI:49883"/>
    </cofactor>
</comment>
<dbReference type="GO" id="GO:0005829">
    <property type="term" value="C:cytosol"/>
    <property type="evidence" value="ECO:0007669"/>
    <property type="project" value="TreeGrafter"/>
</dbReference>
<dbReference type="PANTHER" id="PTHR43020:SF2">
    <property type="entry name" value="MITOCHONDRIAL TRNA METHYLTHIOTRANSFERASE CDK5RAP1"/>
    <property type="match status" value="1"/>
</dbReference>
<dbReference type="InterPro" id="IPR005839">
    <property type="entry name" value="Methylthiotransferase"/>
</dbReference>
<dbReference type="PANTHER" id="PTHR43020">
    <property type="entry name" value="CDK5 REGULATORY SUBUNIT-ASSOCIATED PROTEIN 1"/>
    <property type="match status" value="1"/>
</dbReference>
<dbReference type="FunFam" id="3.40.50.12160:FF:000004">
    <property type="entry name" value="Threonylcarbamoyladenosine tRNA methylthiotransferase MtaB"/>
    <property type="match status" value="1"/>
</dbReference>
<keyword evidence="4" id="KW-0949">S-adenosyl-L-methionine</keyword>
<protein>
    <submittedName>
        <fullName evidence="11">Threonylcarbamoyladenosine tRNA methylthiotransferase MtaB</fullName>
        <ecNumber evidence="11">2.8.4.5</ecNumber>
    </submittedName>
</protein>
<dbReference type="GO" id="GO:0051539">
    <property type="term" value="F:4 iron, 4 sulfur cluster binding"/>
    <property type="evidence" value="ECO:0007669"/>
    <property type="project" value="UniProtKB-KW"/>
</dbReference>
<dbReference type="InterPro" id="IPR006638">
    <property type="entry name" value="Elp3/MiaA/NifB-like_rSAM"/>
</dbReference>
<evidence type="ECO:0000256" key="4">
    <source>
        <dbReference type="ARBA" id="ARBA00022691"/>
    </source>
</evidence>
<keyword evidence="2" id="KW-0004">4Fe-4S</keyword>
<dbReference type="SFLD" id="SFLDG01082">
    <property type="entry name" value="B12-binding_domain_containing"/>
    <property type="match status" value="1"/>
</dbReference>
<dbReference type="EC" id="2.8.4.5" evidence="11"/>
<dbReference type="NCBIfam" id="TIGR00089">
    <property type="entry name" value="MiaB/RimO family radical SAM methylthiotransferase"/>
    <property type="match status" value="1"/>
</dbReference>
<feature type="domain" description="Radical SAM core" evidence="10">
    <location>
        <begin position="145"/>
        <end position="373"/>
    </location>
</feature>
<dbReference type="InterPro" id="IPR007197">
    <property type="entry name" value="rSAM"/>
</dbReference>
<evidence type="ECO:0000256" key="3">
    <source>
        <dbReference type="ARBA" id="ARBA00022490"/>
    </source>
</evidence>
<keyword evidence="8" id="KW-0411">Iron-sulfur</keyword>
<dbReference type="InterPro" id="IPR013848">
    <property type="entry name" value="Methylthiotransferase_N"/>
</dbReference>
<proteinExistence type="predicted"/>
<dbReference type="PROSITE" id="PS51918">
    <property type="entry name" value="RADICAL_SAM"/>
    <property type="match status" value="1"/>
</dbReference>
<evidence type="ECO:0000256" key="2">
    <source>
        <dbReference type="ARBA" id="ARBA00022485"/>
    </source>
</evidence>
<dbReference type="InterPro" id="IPR038135">
    <property type="entry name" value="Methylthiotransferase_N_sf"/>
</dbReference>
<dbReference type="GO" id="GO:0046872">
    <property type="term" value="F:metal ion binding"/>
    <property type="evidence" value="ECO:0007669"/>
    <property type="project" value="UniProtKB-KW"/>
</dbReference>
<evidence type="ECO:0000313" key="11">
    <source>
        <dbReference type="EMBL" id="KAA6324711.1"/>
    </source>
</evidence>
<dbReference type="Pfam" id="PF04055">
    <property type="entry name" value="Radical_SAM"/>
    <property type="match status" value="1"/>
</dbReference>
<feature type="domain" description="MTTase N-terminal" evidence="9">
    <location>
        <begin position="10"/>
        <end position="122"/>
    </location>
</feature>
<dbReference type="SUPFAM" id="SSF102114">
    <property type="entry name" value="Radical SAM enzymes"/>
    <property type="match status" value="1"/>
</dbReference>
<keyword evidence="6" id="KW-0479">Metal-binding</keyword>
<name>A0A5J4QV98_9ZZZZ</name>
<dbReference type="Pfam" id="PF00919">
    <property type="entry name" value="UPF0004"/>
    <property type="match status" value="1"/>
</dbReference>
<dbReference type="Gene3D" id="3.40.50.12160">
    <property type="entry name" value="Methylthiotransferase, N-terminal domain"/>
    <property type="match status" value="1"/>
</dbReference>
<reference evidence="11" key="1">
    <citation type="submission" date="2019-03" db="EMBL/GenBank/DDBJ databases">
        <title>Single cell metagenomics reveals metabolic interactions within the superorganism composed of flagellate Streblomastix strix and complex community of Bacteroidetes bacteria on its surface.</title>
        <authorList>
            <person name="Treitli S.C."/>
            <person name="Kolisko M."/>
            <person name="Husnik F."/>
            <person name="Keeling P."/>
            <person name="Hampl V."/>
        </authorList>
    </citation>
    <scope>NUCLEOTIDE SEQUENCE</scope>
    <source>
        <strain evidence="11">STM</strain>
    </source>
</reference>
<organism evidence="11">
    <name type="scientific">termite gut metagenome</name>
    <dbReference type="NCBI Taxonomy" id="433724"/>
    <lineage>
        <taxon>unclassified sequences</taxon>
        <taxon>metagenomes</taxon>
        <taxon>organismal metagenomes</taxon>
    </lineage>
</organism>
<dbReference type="GO" id="GO:0035598">
    <property type="term" value="F:tRNA (N(6)-L-threonylcarbamoyladenosine(37)-C(2))-methylthiotransferase activity"/>
    <property type="evidence" value="ECO:0007669"/>
    <property type="project" value="UniProtKB-EC"/>
</dbReference>
<evidence type="ECO:0000256" key="6">
    <source>
        <dbReference type="ARBA" id="ARBA00022723"/>
    </source>
</evidence>
<keyword evidence="7" id="KW-0408">Iron</keyword>
<evidence type="ECO:0000256" key="1">
    <source>
        <dbReference type="ARBA" id="ARBA00001966"/>
    </source>
</evidence>
<dbReference type="CDD" id="cd01335">
    <property type="entry name" value="Radical_SAM"/>
    <property type="match status" value="1"/>
</dbReference>
<dbReference type="PROSITE" id="PS01278">
    <property type="entry name" value="MTTASE_RADICAL"/>
    <property type="match status" value="1"/>
</dbReference>
<dbReference type="InterPro" id="IPR020612">
    <property type="entry name" value="Methylthiotransferase_CS"/>
</dbReference>
<evidence type="ECO:0000256" key="8">
    <source>
        <dbReference type="ARBA" id="ARBA00023014"/>
    </source>
</evidence>
<sequence>MIDTAEFQDKTAVYYTLGCKLNFSETSTIGKTLRELGVRTARKDEKADICIINTCSVTETADKKCWQIIHRLVKQHPDAFVVVTGCYAQLKPESVAQIEGVDVVLGAEQKKELQKYLGNLQKKGRGEVHSSAVNDIASFTPSCSRGDRTRFFLKVQDGCDYFCSYCTIPFARGRSRNGSIASLVEQARQAAAEGGKEIVLTGVNIGDFGKSTHETFLDLIQALDRVESIERYRISSIEPNLLTDDVIEFVSRSYRFMPHFHIPLQSGSDAVLKLMRRRYDTALFASKIKRIREVMPDAFIGVDVIAGTRGETNEYFEEAYDFIAGLDVTQLHVFTYSERPGTQALNIEHRVMPDEKHERTRRLLSLSDEKTKAFYTRHSGKVLPVLLEKSSIGDVMHGFTPNYIRVEISNNNILDNQILPICLGGFNEAETALLGNIQHE</sequence>
<dbReference type="PROSITE" id="PS51449">
    <property type="entry name" value="MTTASE_N"/>
    <property type="match status" value="1"/>
</dbReference>
<dbReference type="SMART" id="SM00729">
    <property type="entry name" value="Elp3"/>
    <property type="match status" value="1"/>
</dbReference>
<accession>A0A5J4QV98</accession>
<dbReference type="Gene3D" id="3.80.30.20">
    <property type="entry name" value="tm_1862 like domain"/>
    <property type="match status" value="1"/>
</dbReference>
<gene>
    <name evidence="11" type="ORF">EZS27_025995</name>
</gene>
<evidence type="ECO:0000259" key="9">
    <source>
        <dbReference type="PROSITE" id="PS51449"/>
    </source>
</evidence>
<comment type="caution">
    <text evidence="11">The sequence shown here is derived from an EMBL/GenBank/DDBJ whole genome shotgun (WGS) entry which is preliminary data.</text>
</comment>
<dbReference type="FunFam" id="3.80.30.20:FF:000006">
    <property type="entry name" value="MiaB-like tRNA modifying enzyme"/>
    <property type="match status" value="1"/>
</dbReference>
<dbReference type="AlphaFoldDB" id="A0A5J4QV98"/>
<dbReference type="NCBIfam" id="TIGR01579">
    <property type="entry name" value="MiaB-like-C"/>
    <property type="match status" value="1"/>
</dbReference>
<dbReference type="GO" id="GO:0035597">
    <property type="term" value="F:tRNA-2-methylthio-N(6)-dimethylallyladenosine(37) synthase activity"/>
    <property type="evidence" value="ECO:0007669"/>
    <property type="project" value="TreeGrafter"/>
</dbReference>
<keyword evidence="5" id="KW-0819">tRNA processing</keyword>
<dbReference type="InterPro" id="IPR023404">
    <property type="entry name" value="rSAM_horseshoe"/>
</dbReference>